<organism evidence="11 12">
    <name type="scientific">Candidatus Pantoea communis</name>
    <dbReference type="NCBI Taxonomy" id="2608354"/>
    <lineage>
        <taxon>Bacteria</taxon>
        <taxon>Pseudomonadati</taxon>
        <taxon>Pseudomonadota</taxon>
        <taxon>Gammaproteobacteria</taxon>
        <taxon>Enterobacterales</taxon>
        <taxon>Erwiniaceae</taxon>
        <taxon>Pantoea</taxon>
    </lineage>
</organism>
<comment type="function">
    <text evidence="7">The UvrABC repair system catalyzes the recognition and processing of DNA lesions. UvrC both incises the 5' and 3' sides of the lesion. The N-terminal half is responsible for the 3' incision and the C-terminal half is responsible for the 5' incision.</text>
</comment>
<evidence type="ECO:0000256" key="3">
    <source>
        <dbReference type="ARBA" id="ARBA00022769"/>
    </source>
</evidence>
<dbReference type="Gene3D" id="4.10.860.10">
    <property type="entry name" value="UVR domain"/>
    <property type="match status" value="1"/>
</dbReference>
<dbReference type="RefSeq" id="WP_034820298.1">
    <property type="nucleotide sequence ID" value="NZ_VWXC01000001.1"/>
</dbReference>
<evidence type="ECO:0000256" key="7">
    <source>
        <dbReference type="HAMAP-Rule" id="MF_00203"/>
    </source>
</evidence>
<dbReference type="InterPro" id="IPR000305">
    <property type="entry name" value="GIY-YIG_endonuc"/>
</dbReference>
<dbReference type="SMART" id="SM00465">
    <property type="entry name" value="GIYc"/>
    <property type="match status" value="1"/>
</dbReference>
<keyword evidence="12" id="KW-1185">Reference proteome</keyword>
<dbReference type="Pfam" id="PF08459">
    <property type="entry name" value="UvrC_RNaseH_dom"/>
    <property type="match status" value="1"/>
</dbReference>
<dbReference type="CDD" id="cd10434">
    <property type="entry name" value="GIY-YIG_UvrC_Cho"/>
    <property type="match status" value="1"/>
</dbReference>
<dbReference type="Pfam" id="PF02151">
    <property type="entry name" value="UVR"/>
    <property type="match status" value="1"/>
</dbReference>
<keyword evidence="4 7" id="KW-0267">Excision nuclease</keyword>
<dbReference type="Pfam" id="PF14520">
    <property type="entry name" value="HHH_5"/>
    <property type="match status" value="1"/>
</dbReference>
<feature type="domain" description="UVR" evidence="8">
    <location>
        <begin position="204"/>
        <end position="239"/>
    </location>
</feature>
<evidence type="ECO:0000259" key="8">
    <source>
        <dbReference type="PROSITE" id="PS50151"/>
    </source>
</evidence>
<dbReference type="PANTHER" id="PTHR30562">
    <property type="entry name" value="UVRC/OXIDOREDUCTASE"/>
    <property type="match status" value="1"/>
</dbReference>
<keyword evidence="1 7" id="KW-0963">Cytoplasm</keyword>
<proteinExistence type="inferred from homology"/>
<dbReference type="GO" id="GO:0016787">
    <property type="term" value="F:hydrolase activity"/>
    <property type="evidence" value="ECO:0007669"/>
    <property type="project" value="UniProtKB-KW"/>
</dbReference>
<evidence type="ECO:0000313" key="11">
    <source>
        <dbReference type="EMBL" id="NIG17794.1"/>
    </source>
</evidence>
<comment type="similarity">
    <text evidence="7">Belongs to the UvrC family.</text>
</comment>
<evidence type="ECO:0000259" key="10">
    <source>
        <dbReference type="PROSITE" id="PS50165"/>
    </source>
</evidence>
<keyword evidence="3 7" id="KW-0228">DNA excision</keyword>
<dbReference type="SMART" id="SM00278">
    <property type="entry name" value="HhH1"/>
    <property type="match status" value="2"/>
</dbReference>
<dbReference type="InterPro" id="IPR035901">
    <property type="entry name" value="GIY-YIG_endonuc_sf"/>
</dbReference>
<evidence type="ECO:0000313" key="12">
    <source>
        <dbReference type="Proteomes" id="UP001515780"/>
    </source>
</evidence>
<dbReference type="Pfam" id="PF01541">
    <property type="entry name" value="GIY-YIG"/>
    <property type="match status" value="1"/>
</dbReference>
<dbReference type="NCBIfam" id="TIGR00194">
    <property type="entry name" value="uvrC"/>
    <property type="match status" value="1"/>
</dbReference>
<dbReference type="Pfam" id="PF22920">
    <property type="entry name" value="UvrC_RNaseH"/>
    <property type="match status" value="1"/>
</dbReference>
<accession>A0ABX0RL12</accession>
<dbReference type="SUPFAM" id="SSF46600">
    <property type="entry name" value="C-terminal UvrC-binding domain of UvrB"/>
    <property type="match status" value="1"/>
</dbReference>
<keyword evidence="2 7" id="KW-0227">DNA damage</keyword>
<evidence type="ECO:0000256" key="6">
    <source>
        <dbReference type="ARBA" id="ARBA00023236"/>
    </source>
</evidence>
<feature type="domain" description="UvrC family homology region profile" evidence="10">
    <location>
        <begin position="254"/>
        <end position="479"/>
    </location>
</feature>
<dbReference type="Gene3D" id="3.30.420.340">
    <property type="entry name" value="UvrC, RNAse H endonuclease domain"/>
    <property type="match status" value="1"/>
</dbReference>
<dbReference type="SUPFAM" id="SSF47781">
    <property type="entry name" value="RuvA domain 2-like"/>
    <property type="match status" value="1"/>
</dbReference>
<comment type="caution">
    <text evidence="11">The sequence shown here is derived from an EMBL/GenBank/DDBJ whole genome shotgun (WGS) entry which is preliminary data.</text>
</comment>
<dbReference type="InterPro" id="IPR001162">
    <property type="entry name" value="UvrC_RNase_H_dom"/>
</dbReference>
<dbReference type="PANTHER" id="PTHR30562:SF1">
    <property type="entry name" value="UVRABC SYSTEM PROTEIN C"/>
    <property type="match status" value="1"/>
</dbReference>
<dbReference type="InterPro" id="IPR004791">
    <property type="entry name" value="UvrC"/>
</dbReference>
<dbReference type="InterPro" id="IPR010994">
    <property type="entry name" value="RuvA_2-like"/>
</dbReference>
<gene>
    <name evidence="7 11" type="primary">uvrC</name>
    <name evidence="11" type="ORF">F3J37_03770</name>
</gene>
<evidence type="ECO:0000259" key="9">
    <source>
        <dbReference type="PROSITE" id="PS50164"/>
    </source>
</evidence>
<dbReference type="PROSITE" id="PS50151">
    <property type="entry name" value="UVR"/>
    <property type="match status" value="1"/>
</dbReference>
<comment type="subcellular location">
    <subcellularLocation>
        <location evidence="7">Cytoplasm</location>
    </subcellularLocation>
</comment>
<evidence type="ECO:0000256" key="1">
    <source>
        <dbReference type="ARBA" id="ARBA00022490"/>
    </source>
</evidence>
<evidence type="ECO:0000256" key="4">
    <source>
        <dbReference type="ARBA" id="ARBA00022881"/>
    </source>
</evidence>
<evidence type="ECO:0000256" key="5">
    <source>
        <dbReference type="ARBA" id="ARBA00023204"/>
    </source>
</evidence>
<dbReference type="InterPro" id="IPR003583">
    <property type="entry name" value="Hlx-hairpin-Hlx_DNA-bd_motif"/>
</dbReference>
<evidence type="ECO:0000256" key="2">
    <source>
        <dbReference type="ARBA" id="ARBA00022763"/>
    </source>
</evidence>
<comment type="subunit">
    <text evidence="7">Interacts with UvrB in an incision complex.</text>
</comment>
<dbReference type="Gene3D" id="1.10.150.20">
    <property type="entry name" value="5' to 3' exonuclease, C-terminal subdomain"/>
    <property type="match status" value="1"/>
</dbReference>
<dbReference type="InterPro" id="IPR001943">
    <property type="entry name" value="UVR_dom"/>
</dbReference>
<keyword evidence="11" id="KW-0378">Hydrolase</keyword>
<dbReference type="PROSITE" id="PS50165">
    <property type="entry name" value="UVRC"/>
    <property type="match status" value="1"/>
</dbReference>
<dbReference type="InterPro" id="IPR050066">
    <property type="entry name" value="UvrABC_protein_C"/>
</dbReference>
<name>A0ABX0RL12_9GAMM</name>
<dbReference type="InterPro" id="IPR047296">
    <property type="entry name" value="GIY-YIG_UvrC_Cho"/>
</dbReference>
<dbReference type="SUPFAM" id="SSF82771">
    <property type="entry name" value="GIY-YIG endonuclease"/>
    <property type="match status" value="1"/>
</dbReference>
<dbReference type="InterPro" id="IPR038476">
    <property type="entry name" value="UvrC_RNase_H_dom_sf"/>
</dbReference>
<dbReference type="PROSITE" id="PS50164">
    <property type="entry name" value="GIY_YIG"/>
    <property type="match status" value="1"/>
</dbReference>
<dbReference type="Gene3D" id="3.40.1440.10">
    <property type="entry name" value="GIY-YIG endonuclease"/>
    <property type="match status" value="1"/>
</dbReference>
<keyword evidence="5 7" id="KW-0234">DNA repair</keyword>
<dbReference type="InterPro" id="IPR036876">
    <property type="entry name" value="UVR_dom_sf"/>
</dbReference>
<reference evidence="11 12" key="1">
    <citation type="journal article" date="2019" name="bioRxiv">
        <title>Bacteria contribute to plant secondary compound degradation in a generalist herbivore system.</title>
        <authorList>
            <person name="Francoeur C.B."/>
            <person name="Khadempour L."/>
            <person name="Moreira-Soto R.D."/>
            <person name="Gotting K."/>
            <person name="Book A.J."/>
            <person name="Pinto-Tomas A.A."/>
            <person name="Keefover-Ring K."/>
            <person name="Currie C.R."/>
        </authorList>
    </citation>
    <scope>NUCLEOTIDE SEQUENCE [LARGE SCALE GENOMIC DNA]</scope>
    <source>
        <strain evidence="11">Al-1710</strain>
    </source>
</reference>
<feature type="domain" description="GIY-YIG" evidence="9">
    <location>
        <begin position="16"/>
        <end position="94"/>
    </location>
</feature>
<dbReference type="HAMAP" id="MF_00203">
    <property type="entry name" value="UvrC"/>
    <property type="match status" value="1"/>
</dbReference>
<dbReference type="Proteomes" id="UP001515780">
    <property type="component" value="Unassembled WGS sequence"/>
</dbReference>
<sequence length="610" mass="68500">MSDVFNSKAFLSTVTSQPGVYRMYDATGTVIYVGKAKDLKKRLTSYFRTQVGSRKTEVLVSNIQNIDVTVTHTETEALLLEHNYIKLYQPRYNVLLRDDKSYPYIFLSADAHPRLAMHRGAKHAKGEYFGPFPNGYAVRETLALLQKVFPIRQCENSVYRNRSRPCLQYQIGRCLGPCVAGLVSEDEYAQQTDYVRLFLAGKDDQVINQLVKRMEEASYGLRFEEAARLRDQIQAVRRVTEKQFVSNQGDDLDVMGVAFDAGMACLHVLFIRQGKVLGSRSYFPKVPADTDLTEVVQTFVGQFYLQGSEARTLPADILLDFSLPERELLADSLSELAGRKVNIQSKPRGDRARYLKLARTNAATALTTKLSQHSTIQQRLAALAVFLELDSIKRMECFDISHTMGEQTIASCVVFNRDGPLRSDYRRYNIEGITPGDDYAAMNQVLRRRYGKALEEDKIPDVIIIDGGKGQLAQAKQVFAELDVPWDKDHPILLGVAKGTDRKAGLETLFFEAEGEGVSLPPDSPALHVIQHIRDDSHNHAISGHRKKRAKVKNTSALESIEGVGPKRRQQLLKYMGGLQPLMNASVDEIAKVPGISFALAEKIYYSLKH</sequence>
<keyword evidence="6 7" id="KW-0742">SOS response</keyword>
<dbReference type="NCBIfam" id="NF001824">
    <property type="entry name" value="PRK00558.1-5"/>
    <property type="match status" value="1"/>
</dbReference>
<dbReference type="EMBL" id="VWXC01000001">
    <property type="protein sequence ID" value="NIG17794.1"/>
    <property type="molecule type" value="Genomic_DNA"/>
</dbReference>
<protein>
    <recommendedName>
        <fullName evidence="7">UvrABC system protein C</fullName>
        <shortName evidence="7">Protein UvrC</shortName>
    </recommendedName>
    <alternativeName>
        <fullName evidence="7">Excinuclease ABC subunit C</fullName>
    </alternativeName>
</protein>